<evidence type="ECO:0000256" key="4">
    <source>
        <dbReference type="ARBA" id="ARBA00023163"/>
    </source>
</evidence>
<evidence type="ECO:0000313" key="7">
    <source>
        <dbReference type="EMBL" id="MDP9902453.1"/>
    </source>
</evidence>
<evidence type="ECO:0000256" key="2">
    <source>
        <dbReference type="ARBA" id="ARBA00023015"/>
    </source>
</evidence>
<dbReference type="InterPro" id="IPR013325">
    <property type="entry name" value="RNA_pol_sigma_r2"/>
</dbReference>
<dbReference type="EMBL" id="JAUSRO010000018">
    <property type="protein sequence ID" value="MDP9902453.1"/>
    <property type="molecule type" value="Genomic_DNA"/>
</dbReference>
<accession>A0ABT9SDL9</accession>
<dbReference type="InterPro" id="IPR013324">
    <property type="entry name" value="RNA_pol_sigma_r3/r4-like"/>
</dbReference>
<gene>
    <name evidence="7" type="ORF">J2W36_004730</name>
</gene>
<protein>
    <submittedName>
        <fullName evidence="7">RNA polymerase sigma-70 factor (ECF subfamily)</fullName>
    </submittedName>
</protein>
<feature type="domain" description="RNA polymerase sigma-70 region 2" evidence="5">
    <location>
        <begin position="15"/>
        <end position="79"/>
    </location>
</feature>
<dbReference type="NCBIfam" id="TIGR02937">
    <property type="entry name" value="sigma70-ECF"/>
    <property type="match status" value="1"/>
</dbReference>
<dbReference type="Gene3D" id="1.10.1740.10">
    <property type="match status" value="1"/>
</dbReference>
<dbReference type="RefSeq" id="WP_307692195.1">
    <property type="nucleotide sequence ID" value="NZ_JAUSRO010000018.1"/>
</dbReference>
<organism evidence="7 8">
    <name type="scientific">Variovorax ginsengisoli</name>
    <dbReference type="NCBI Taxonomy" id="363844"/>
    <lineage>
        <taxon>Bacteria</taxon>
        <taxon>Pseudomonadati</taxon>
        <taxon>Pseudomonadota</taxon>
        <taxon>Betaproteobacteria</taxon>
        <taxon>Burkholderiales</taxon>
        <taxon>Comamonadaceae</taxon>
        <taxon>Variovorax</taxon>
    </lineage>
</organism>
<dbReference type="Pfam" id="PF08281">
    <property type="entry name" value="Sigma70_r4_2"/>
    <property type="match status" value="1"/>
</dbReference>
<keyword evidence="8" id="KW-1185">Reference proteome</keyword>
<evidence type="ECO:0000256" key="3">
    <source>
        <dbReference type="ARBA" id="ARBA00023082"/>
    </source>
</evidence>
<dbReference type="SUPFAM" id="SSF88946">
    <property type="entry name" value="Sigma2 domain of RNA polymerase sigma factors"/>
    <property type="match status" value="1"/>
</dbReference>
<dbReference type="Proteomes" id="UP001226867">
    <property type="component" value="Unassembled WGS sequence"/>
</dbReference>
<dbReference type="CDD" id="cd06171">
    <property type="entry name" value="Sigma70_r4"/>
    <property type="match status" value="1"/>
</dbReference>
<keyword evidence="4" id="KW-0804">Transcription</keyword>
<dbReference type="InterPro" id="IPR007627">
    <property type="entry name" value="RNA_pol_sigma70_r2"/>
</dbReference>
<proteinExistence type="inferred from homology"/>
<keyword evidence="2" id="KW-0805">Transcription regulation</keyword>
<name>A0ABT9SDL9_9BURK</name>
<comment type="caution">
    <text evidence="7">The sequence shown here is derived from an EMBL/GenBank/DDBJ whole genome shotgun (WGS) entry which is preliminary data.</text>
</comment>
<sequence length="168" mass="19163">MSEDAPAVLSDYLIRHYDSLKSRAARMLGNRDLASDALQDAWLRVNSKNPDETLIHSPAGYLLRMTVNIALDIQRRQSRSLSLDEVSELTEMADAAPGPEQVVTDRSSIKDLRQHIDRLPKRQRQVVLLVHWENLEQKEVAKRLGVSLRTVESDLKKAHDYLIARRDA</sequence>
<dbReference type="PANTHER" id="PTHR43133:SF63">
    <property type="entry name" value="RNA POLYMERASE SIGMA FACTOR FECI-RELATED"/>
    <property type="match status" value="1"/>
</dbReference>
<dbReference type="PANTHER" id="PTHR43133">
    <property type="entry name" value="RNA POLYMERASE ECF-TYPE SIGMA FACTO"/>
    <property type="match status" value="1"/>
</dbReference>
<dbReference type="InterPro" id="IPR014284">
    <property type="entry name" value="RNA_pol_sigma-70_dom"/>
</dbReference>
<keyword evidence="3" id="KW-0731">Sigma factor</keyword>
<dbReference type="InterPro" id="IPR013249">
    <property type="entry name" value="RNA_pol_sigma70_r4_t2"/>
</dbReference>
<feature type="domain" description="RNA polymerase sigma factor 70 region 4 type 2" evidence="6">
    <location>
        <begin position="112"/>
        <end position="158"/>
    </location>
</feature>
<comment type="similarity">
    <text evidence="1">Belongs to the sigma-70 factor family. ECF subfamily.</text>
</comment>
<evidence type="ECO:0000259" key="5">
    <source>
        <dbReference type="Pfam" id="PF04542"/>
    </source>
</evidence>
<dbReference type="InterPro" id="IPR036388">
    <property type="entry name" value="WH-like_DNA-bd_sf"/>
</dbReference>
<dbReference type="Gene3D" id="1.10.10.10">
    <property type="entry name" value="Winged helix-like DNA-binding domain superfamily/Winged helix DNA-binding domain"/>
    <property type="match status" value="1"/>
</dbReference>
<dbReference type="Pfam" id="PF04542">
    <property type="entry name" value="Sigma70_r2"/>
    <property type="match status" value="1"/>
</dbReference>
<reference evidence="7 8" key="1">
    <citation type="submission" date="2023-07" db="EMBL/GenBank/DDBJ databases">
        <title>Sorghum-associated microbial communities from plants grown in Nebraska, USA.</title>
        <authorList>
            <person name="Schachtman D."/>
        </authorList>
    </citation>
    <scope>NUCLEOTIDE SEQUENCE [LARGE SCALE GENOMIC DNA]</scope>
    <source>
        <strain evidence="7 8">DS1607</strain>
    </source>
</reference>
<evidence type="ECO:0000256" key="1">
    <source>
        <dbReference type="ARBA" id="ARBA00010641"/>
    </source>
</evidence>
<evidence type="ECO:0000313" key="8">
    <source>
        <dbReference type="Proteomes" id="UP001226867"/>
    </source>
</evidence>
<dbReference type="SUPFAM" id="SSF88659">
    <property type="entry name" value="Sigma3 and sigma4 domains of RNA polymerase sigma factors"/>
    <property type="match status" value="1"/>
</dbReference>
<evidence type="ECO:0000259" key="6">
    <source>
        <dbReference type="Pfam" id="PF08281"/>
    </source>
</evidence>
<dbReference type="InterPro" id="IPR039425">
    <property type="entry name" value="RNA_pol_sigma-70-like"/>
</dbReference>